<accession>A0A448TVZ2</accession>
<dbReference type="GO" id="GO:0005886">
    <property type="term" value="C:plasma membrane"/>
    <property type="evidence" value="ECO:0007669"/>
    <property type="project" value="TreeGrafter"/>
</dbReference>
<evidence type="ECO:0000256" key="7">
    <source>
        <dbReference type="PIRSR" id="PIRSR000138-2"/>
    </source>
</evidence>
<dbReference type="InterPro" id="IPR013785">
    <property type="entry name" value="Aldolase_TIM"/>
</dbReference>
<dbReference type="InterPro" id="IPR008259">
    <property type="entry name" value="FMN_hydac_DH_AS"/>
</dbReference>
<feature type="binding site" evidence="7">
    <location>
        <begin position="83"/>
        <end position="85"/>
    </location>
    <ligand>
        <name>FMN</name>
        <dbReference type="ChEBI" id="CHEBI:58210"/>
    </ligand>
</feature>
<keyword evidence="4 9" id="KW-0560">Oxidoreductase</keyword>
<feature type="binding site" evidence="7">
    <location>
        <position position="170"/>
    </location>
    <ligand>
        <name>glyoxylate</name>
        <dbReference type="ChEBI" id="CHEBI:36655"/>
    </ligand>
</feature>
<dbReference type="GO" id="GO:0004459">
    <property type="term" value="F:L-lactate dehydrogenase (NAD+) activity"/>
    <property type="evidence" value="ECO:0007669"/>
    <property type="project" value="TreeGrafter"/>
</dbReference>
<dbReference type="InterPro" id="IPR037396">
    <property type="entry name" value="FMN_HAD"/>
</dbReference>
<dbReference type="GO" id="GO:0009060">
    <property type="term" value="P:aerobic respiration"/>
    <property type="evidence" value="ECO:0007669"/>
    <property type="project" value="TreeGrafter"/>
</dbReference>
<dbReference type="PROSITE" id="PS00557">
    <property type="entry name" value="FMN_HYDROXY_ACID_DH_1"/>
    <property type="match status" value="1"/>
</dbReference>
<evidence type="ECO:0000256" key="3">
    <source>
        <dbReference type="ARBA" id="ARBA00022643"/>
    </source>
</evidence>
<feature type="domain" description="FMN hydroxy acid dehydrogenase" evidence="8">
    <location>
        <begin position="4"/>
        <end position="387"/>
    </location>
</feature>
<dbReference type="GO" id="GO:0010181">
    <property type="term" value="F:FMN binding"/>
    <property type="evidence" value="ECO:0007669"/>
    <property type="project" value="InterPro"/>
</dbReference>
<evidence type="ECO:0000313" key="9">
    <source>
        <dbReference type="EMBL" id="VEJ10097.1"/>
    </source>
</evidence>
<feature type="binding site" evidence="7">
    <location>
        <position position="112"/>
    </location>
    <ligand>
        <name>FMN</name>
        <dbReference type="ChEBI" id="CHEBI:58210"/>
    </ligand>
</feature>
<sequence>MSFDINVKYPSVEYLRRRAKQRMPRFSYDYLSEGCNEDINVHKNTAEIREVEVLSKYMTDYRESSTKKELFGEVYDAPFGISAVGLQGLMWPNCSEILAKTAKDHNLPFMLSTVTTMSIEECAKITDGRFWFQLYYPKDDEYRKDILKRAWDNGCRVLCLLADVPTFGYRPRDIYNGFGMPPAMYFRNILNAATKPTWAIETLQNGVLPRFKTLEKYMNKGMDLRQLGIFMDDFFDGKLTVDRIKGIQDIWPGKIVIKGMASPEDAQTALDLNLDGVIVSNHGGRQLDAGPSSIATLKPILDVLKGKMTVMMDSGMRSGPDIANCIASGAEFCFLGRAWMYGVGALGKKGGDQVAQILKREFLQVMQQLNCDKVENLPEFLIKPAKSIELPGKVQK</sequence>
<evidence type="ECO:0000256" key="1">
    <source>
        <dbReference type="ARBA" id="ARBA00001917"/>
    </source>
</evidence>
<dbReference type="PIRSF" id="PIRSF000138">
    <property type="entry name" value="Al-hdrx_acd_dh"/>
    <property type="match status" value="1"/>
</dbReference>
<protein>
    <submittedName>
        <fullName evidence="9">L-lactate dehydrogenase</fullName>
        <ecNumber evidence="9">1.1.99.31</ecNumber>
    </submittedName>
</protein>
<proteinExistence type="inferred from homology"/>
<dbReference type="PROSITE" id="PS51349">
    <property type="entry name" value="FMN_HYDROXY_ACID_DH_2"/>
    <property type="match status" value="1"/>
</dbReference>
<feature type="binding site" evidence="7">
    <location>
        <position position="133"/>
    </location>
    <ligand>
        <name>FMN</name>
        <dbReference type="ChEBI" id="CHEBI:58210"/>
    </ligand>
</feature>
<dbReference type="GO" id="GO:0033720">
    <property type="term" value="F:(S)-mandelate dehydrogenase activity"/>
    <property type="evidence" value="ECO:0007669"/>
    <property type="project" value="UniProtKB-EC"/>
</dbReference>
<dbReference type="InterPro" id="IPR012133">
    <property type="entry name" value="Alpha-hydoxy_acid_DH_FMN"/>
</dbReference>
<feature type="active site" description="Proton acceptor" evidence="6">
    <location>
        <position position="282"/>
    </location>
</feature>
<reference evidence="9 10" key="1">
    <citation type="submission" date="2018-12" db="EMBL/GenBank/DDBJ databases">
        <authorList>
            <consortium name="Pathogen Informatics"/>
        </authorList>
    </citation>
    <scope>NUCLEOTIDE SEQUENCE [LARGE SCALE GENOMIC DNA]</scope>
    <source>
        <strain evidence="9 10">NCTC12871</strain>
    </source>
</reference>
<dbReference type="CDD" id="cd02809">
    <property type="entry name" value="alpha_hydroxyacid_oxid_FMN"/>
    <property type="match status" value="1"/>
</dbReference>
<name>A0A448TVZ2_9PAST</name>
<keyword evidence="2 7" id="KW-0285">Flavoprotein</keyword>
<dbReference type="InterPro" id="IPR000262">
    <property type="entry name" value="FMN-dep_DH"/>
</dbReference>
<dbReference type="OrthoDB" id="9770452at2"/>
<evidence type="ECO:0000256" key="5">
    <source>
        <dbReference type="ARBA" id="ARBA00024042"/>
    </source>
</evidence>
<dbReference type="PANTHER" id="PTHR10578:SF107">
    <property type="entry name" value="2-HYDROXYACID OXIDASE 1"/>
    <property type="match status" value="1"/>
</dbReference>
<feature type="binding site" evidence="7">
    <location>
        <position position="282"/>
    </location>
    <ligand>
        <name>glyoxylate</name>
        <dbReference type="ChEBI" id="CHEBI:36655"/>
    </ligand>
</feature>
<feature type="binding site" evidence="7">
    <location>
        <begin position="313"/>
        <end position="317"/>
    </location>
    <ligand>
        <name>FMN</name>
        <dbReference type="ChEBI" id="CHEBI:58210"/>
    </ligand>
</feature>
<feature type="binding site" evidence="7">
    <location>
        <position position="30"/>
    </location>
    <ligand>
        <name>glyoxylate</name>
        <dbReference type="ChEBI" id="CHEBI:36655"/>
    </ligand>
</feature>
<feature type="binding site" evidence="7">
    <location>
        <position position="258"/>
    </location>
    <ligand>
        <name>FMN</name>
        <dbReference type="ChEBI" id="CHEBI:58210"/>
    </ligand>
</feature>
<dbReference type="Pfam" id="PF01070">
    <property type="entry name" value="FMN_dh"/>
    <property type="match status" value="1"/>
</dbReference>
<feature type="binding site" evidence="7">
    <location>
        <position position="135"/>
    </location>
    <ligand>
        <name>glyoxylate</name>
        <dbReference type="ChEBI" id="CHEBI:36655"/>
    </ligand>
</feature>
<dbReference type="KEGG" id="adp:NCTC12871_01605"/>
<comment type="similarity">
    <text evidence="5">Belongs to the FMN-dependent alpha-hydroxy acid dehydrogenase family.</text>
</comment>
<dbReference type="EC" id="1.1.99.31" evidence="9"/>
<feature type="binding site" evidence="7">
    <location>
        <position position="280"/>
    </location>
    <ligand>
        <name>FMN</name>
        <dbReference type="ChEBI" id="CHEBI:58210"/>
    </ligand>
</feature>
<organism evidence="9 10">
    <name type="scientific">Actinobacillus delphinicola</name>
    <dbReference type="NCBI Taxonomy" id="51161"/>
    <lineage>
        <taxon>Bacteria</taxon>
        <taxon>Pseudomonadati</taxon>
        <taxon>Pseudomonadota</taxon>
        <taxon>Gammaproteobacteria</taxon>
        <taxon>Pasteurellales</taxon>
        <taxon>Pasteurellaceae</taxon>
        <taxon>Actinobacillus</taxon>
    </lineage>
</organism>
<keyword evidence="10" id="KW-1185">Reference proteome</keyword>
<comment type="cofactor">
    <cofactor evidence="1">
        <name>FMN</name>
        <dbReference type="ChEBI" id="CHEBI:58210"/>
    </cofactor>
</comment>
<evidence type="ECO:0000256" key="6">
    <source>
        <dbReference type="PIRSR" id="PIRSR000138-1"/>
    </source>
</evidence>
<dbReference type="AlphaFoldDB" id="A0A448TVZ2"/>
<evidence type="ECO:0000259" key="8">
    <source>
        <dbReference type="PROSITE" id="PS51349"/>
    </source>
</evidence>
<evidence type="ECO:0000256" key="2">
    <source>
        <dbReference type="ARBA" id="ARBA00022630"/>
    </source>
</evidence>
<feature type="binding site" evidence="7">
    <location>
        <begin position="336"/>
        <end position="337"/>
    </location>
    <ligand>
        <name>FMN</name>
        <dbReference type="ChEBI" id="CHEBI:58210"/>
    </ligand>
</feature>
<evidence type="ECO:0000256" key="4">
    <source>
        <dbReference type="ARBA" id="ARBA00023002"/>
    </source>
</evidence>
<gene>
    <name evidence="9" type="primary">lldD</name>
    <name evidence="9" type="ORF">NCTC12871_01605</name>
</gene>
<feature type="binding site" evidence="7">
    <location>
        <position position="285"/>
    </location>
    <ligand>
        <name>glyoxylate</name>
        <dbReference type="ChEBI" id="CHEBI:36655"/>
    </ligand>
</feature>
<keyword evidence="3 7" id="KW-0288">FMN</keyword>
<dbReference type="Gene3D" id="3.20.20.70">
    <property type="entry name" value="Aldolase class I"/>
    <property type="match status" value="1"/>
</dbReference>
<dbReference type="PANTHER" id="PTHR10578">
    <property type="entry name" value="S -2-HYDROXY-ACID OXIDASE-RELATED"/>
    <property type="match status" value="1"/>
</dbReference>
<dbReference type="SUPFAM" id="SSF51395">
    <property type="entry name" value="FMN-linked oxidoreductases"/>
    <property type="match status" value="1"/>
</dbReference>
<evidence type="ECO:0000313" key="10">
    <source>
        <dbReference type="Proteomes" id="UP000279799"/>
    </source>
</evidence>
<dbReference type="RefSeq" id="WP_126600552.1">
    <property type="nucleotide sequence ID" value="NZ_LR134510.1"/>
</dbReference>
<dbReference type="EMBL" id="LR134510">
    <property type="protein sequence ID" value="VEJ10097.1"/>
    <property type="molecule type" value="Genomic_DNA"/>
</dbReference>
<dbReference type="Proteomes" id="UP000279799">
    <property type="component" value="Chromosome"/>
</dbReference>